<keyword evidence="1" id="KW-0378">Hydrolase</keyword>
<dbReference type="InterPro" id="IPR017853">
    <property type="entry name" value="GH"/>
</dbReference>
<dbReference type="InterPro" id="IPR013785">
    <property type="entry name" value="Aldolase_TIM"/>
</dbReference>
<dbReference type="Pfam" id="PF14508">
    <property type="entry name" value="GH97_N"/>
    <property type="match status" value="1"/>
</dbReference>
<dbReference type="InterPro" id="IPR029486">
    <property type="entry name" value="GH97_N"/>
</dbReference>
<dbReference type="Gene3D" id="2.70.98.10">
    <property type="match status" value="1"/>
</dbReference>
<dbReference type="InParanoid" id="A0A146GAX8"/>
<evidence type="ECO:0000313" key="7">
    <source>
        <dbReference type="Proteomes" id="UP000076023"/>
    </source>
</evidence>
<gene>
    <name evidence="6" type="ORF">TSACC_23021</name>
</gene>
<evidence type="ECO:0000259" key="5">
    <source>
        <dbReference type="Pfam" id="PF14509"/>
    </source>
</evidence>
<organism evidence="6 7">
    <name type="scientific">Terrimicrobium sacchariphilum</name>
    <dbReference type="NCBI Taxonomy" id="690879"/>
    <lineage>
        <taxon>Bacteria</taxon>
        <taxon>Pseudomonadati</taxon>
        <taxon>Verrucomicrobiota</taxon>
        <taxon>Terrimicrobiia</taxon>
        <taxon>Terrimicrobiales</taxon>
        <taxon>Terrimicrobiaceae</taxon>
        <taxon>Terrimicrobium</taxon>
    </lineage>
</organism>
<dbReference type="InterPro" id="IPR013780">
    <property type="entry name" value="Glyco_hydro_b"/>
</dbReference>
<keyword evidence="2" id="KW-0326">Glycosidase</keyword>
<name>A0A146GAX8_TERSA</name>
<feature type="domain" description="Glycosyl-hydrolase 97 N-terminal" evidence="4">
    <location>
        <begin position="23"/>
        <end position="274"/>
    </location>
</feature>
<dbReference type="InterPro" id="IPR052720">
    <property type="entry name" value="Glycosyl_hydrolase_97"/>
</dbReference>
<accession>A0A146GAX8</accession>
<dbReference type="PANTHER" id="PTHR35803">
    <property type="entry name" value="GLUCAN 1,4-ALPHA-GLUCOSIDASE SUSB-RELATED"/>
    <property type="match status" value="1"/>
</dbReference>
<comment type="caution">
    <text evidence="6">The sequence shown here is derived from an EMBL/GenBank/DDBJ whole genome shotgun (WGS) entry which is preliminary data.</text>
</comment>
<dbReference type="EMBL" id="BDCO01000002">
    <property type="protein sequence ID" value="GAT34590.1"/>
    <property type="molecule type" value="Genomic_DNA"/>
</dbReference>
<keyword evidence="7" id="KW-1185">Reference proteome</keyword>
<feature type="domain" description="Glycosyl-hydrolase 97 C-terminal oligomerisation" evidence="5">
    <location>
        <begin position="528"/>
        <end position="621"/>
    </location>
</feature>
<dbReference type="SUPFAM" id="SSF51445">
    <property type="entry name" value="(Trans)glycosidases"/>
    <property type="match status" value="1"/>
</dbReference>
<dbReference type="OrthoDB" id="57532at2"/>
<dbReference type="Gene3D" id="3.20.20.70">
    <property type="entry name" value="Aldolase class I"/>
    <property type="match status" value="1"/>
</dbReference>
<dbReference type="Proteomes" id="UP000076023">
    <property type="component" value="Unassembled WGS sequence"/>
</dbReference>
<dbReference type="PANTHER" id="PTHR35803:SF2">
    <property type="entry name" value="RETAINING ALPHA-GALACTOSIDASE"/>
    <property type="match status" value="1"/>
</dbReference>
<dbReference type="InterPro" id="IPR019563">
    <property type="entry name" value="GH97_catalytic"/>
</dbReference>
<sequence length="624" mass="67898">MNRLFLPILLVPGLLSLAPAVELKSPDGHLVATIETDSAQDLVYTISRDGKVLLAPSRIGVTIEGVDLGKDATLGQEKRASIDDQYPVFGPKSIARNRANTLALSIRHDASGQSCTLEARAFDDGFAWRIISPGSGSRTVLGEASSWVLPEKSIIWFGERNSPWKLRTYAGEFVSAPLSKLPTVSSQGPVQCPPLLAELPDGLGYILVTEAALENYSGLRLRAIGESTLQADLADGLKGFPITGDLVTPWRVTILARDLDGLVNTDIISALNPPPDARLFRDLSYIKPGRSVWRWWSKGTGSPDEERAMIDDAAALGFEYSLVDDGWAKWPDAWKRIRELATHGSSRKVGLLIWKDSNEISNPAGDYAAMRSFLDSAKSAGVAGVKVDFFNSESQASIAFQRRLLVLAAERKLLVILHGIQKPTGESRTFPNEITREGVRGLELNHMTEGMIPASHNAALPFIRYVVGPGDYTPLGYSTPGDTTWAHQLTTVITTGSPLMVIAENPAMLLRDPAVRPALDVLKAIPTTWDETRVLPQSRIGELAILARRKGSDWFLAILAGDRPASLANLDLSFLGHSSYQAVMITSPSQKALERKEWQTGADTSPLPAQLASNDGLVIWFRKL</sequence>
<dbReference type="AlphaFoldDB" id="A0A146GAX8"/>
<dbReference type="RefSeq" id="WP_084400534.1">
    <property type="nucleotide sequence ID" value="NZ_BDCO01000002.1"/>
</dbReference>
<evidence type="ECO:0000259" key="3">
    <source>
        <dbReference type="Pfam" id="PF10566"/>
    </source>
</evidence>
<dbReference type="STRING" id="690879.TSACC_23021"/>
<evidence type="ECO:0000313" key="6">
    <source>
        <dbReference type="EMBL" id="GAT34590.1"/>
    </source>
</evidence>
<dbReference type="Pfam" id="PF10566">
    <property type="entry name" value="Glyco_hydro_97"/>
    <property type="match status" value="1"/>
</dbReference>
<dbReference type="GO" id="GO:0016798">
    <property type="term" value="F:hydrolase activity, acting on glycosyl bonds"/>
    <property type="evidence" value="ECO:0007669"/>
    <property type="project" value="UniProtKB-KW"/>
</dbReference>
<dbReference type="InterPro" id="IPR014718">
    <property type="entry name" value="GH-type_carb-bd"/>
</dbReference>
<proteinExistence type="predicted"/>
<evidence type="ECO:0000256" key="2">
    <source>
        <dbReference type="ARBA" id="ARBA00023295"/>
    </source>
</evidence>
<dbReference type="Gene3D" id="2.60.40.1180">
    <property type="entry name" value="Golgi alpha-mannosidase II"/>
    <property type="match status" value="1"/>
</dbReference>
<reference evidence="7" key="1">
    <citation type="journal article" date="2017" name="Genome Announc.">
        <title>Draft Genome Sequence of Terrimicrobium sacchariphilum NM-5T, a Facultative Anaerobic Soil Bacterium of the Class Spartobacteria.</title>
        <authorList>
            <person name="Qiu Y.L."/>
            <person name="Tourlousse D.M."/>
            <person name="Matsuura N."/>
            <person name="Ohashi A."/>
            <person name="Sekiguchi Y."/>
        </authorList>
    </citation>
    <scope>NUCLEOTIDE SEQUENCE [LARGE SCALE GENOMIC DNA]</scope>
    <source>
        <strain evidence="7">NM-5</strain>
    </source>
</reference>
<evidence type="ECO:0000256" key="1">
    <source>
        <dbReference type="ARBA" id="ARBA00022801"/>
    </source>
</evidence>
<dbReference type="Pfam" id="PF14509">
    <property type="entry name" value="GH97_C"/>
    <property type="match status" value="1"/>
</dbReference>
<feature type="domain" description="Glycosyl-hydrolase 97 catalytic" evidence="3">
    <location>
        <begin position="304"/>
        <end position="439"/>
    </location>
</feature>
<evidence type="ECO:0000259" key="4">
    <source>
        <dbReference type="Pfam" id="PF14508"/>
    </source>
</evidence>
<dbReference type="GO" id="GO:0030246">
    <property type="term" value="F:carbohydrate binding"/>
    <property type="evidence" value="ECO:0007669"/>
    <property type="project" value="InterPro"/>
</dbReference>
<protein>
    <submittedName>
        <fullName evidence="6">Alpha-glucosidase</fullName>
    </submittedName>
</protein>
<dbReference type="InterPro" id="IPR029483">
    <property type="entry name" value="GH97_C"/>
</dbReference>